<feature type="domain" description="Shikimate dehydrogenase substrate binding N-terminal" evidence="10">
    <location>
        <begin position="10"/>
        <end position="92"/>
    </location>
</feature>
<evidence type="ECO:0000256" key="7">
    <source>
        <dbReference type="ARBA" id="ARBA00049442"/>
    </source>
</evidence>
<comment type="caution">
    <text evidence="8">Lacks conserved residue(s) required for the propagation of feature annotation.</text>
</comment>
<feature type="domain" description="Quinate/shikimate 5-dehydrogenase/glutamyl-tRNA reductase" evidence="9">
    <location>
        <begin position="122"/>
        <end position="204"/>
    </location>
</feature>
<dbReference type="PANTHER" id="PTHR21089">
    <property type="entry name" value="SHIKIMATE DEHYDROGENASE"/>
    <property type="match status" value="1"/>
</dbReference>
<evidence type="ECO:0000256" key="2">
    <source>
        <dbReference type="ARBA" id="ARBA00012962"/>
    </source>
</evidence>
<dbReference type="HAMAP" id="MF_00222">
    <property type="entry name" value="Shikimate_DH_AroE"/>
    <property type="match status" value="1"/>
</dbReference>
<feature type="binding site" evidence="8">
    <location>
        <position position="106"/>
    </location>
    <ligand>
        <name>shikimate</name>
        <dbReference type="ChEBI" id="CHEBI:36208"/>
    </ligand>
</feature>
<dbReference type="InterPro" id="IPR022893">
    <property type="entry name" value="Shikimate_DH_fam"/>
</dbReference>
<keyword evidence="5 8" id="KW-0560">Oxidoreductase</keyword>
<dbReference type="InterPro" id="IPR041121">
    <property type="entry name" value="SDH_C"/>
</dbReference>
<keyword evidence="4 8" id="KW-0521">NADP</keyword>
<dbReference type="RefSeq" id="WP_385875489.1">
    <property type="nucleotide sequence ID" value="NZ_JBHLXE010000013.1"/>
</dbReference>
<feature type="binding site" evidence="8">
    <location>
        <position position="90"/>
    </location>
    <ligand>
        <name>shikimate</name>
        <dbReference type="ChEBI" id="CHEBI:36208"/>
    </ligand>
</feature>
<feature type="binding site" evidence="8">
    <location>
        <begin position="18"/>
        <end position="20"/>
    </location>
    <ligand>
        <name>shikimate</name>
        <dbReference type="ChEBI" id="CHEBI:36208"/>
    </ligand>
</feature>
<dbReference type="SUPFAM" id="SSF51735">
    <property type="entry name" value="NAD(P)-binding Rossmann-fold domains"/>
    <property type="match status" value="1"/>
</dbReference>
<feature type="active site" description="Proton acceptor" evidence="8">
    <location>
        <position position="69"/>
    </location>
</feature>
<comment type="catalytic activity">
    <reaction evidence="7 8">
        <text>shikimate + NADP(+) = 3-dehydroshikimate + NADPH + H(+)</text>
        <dbReference type="Rhea" id="RHEA:17737"/>
        <dbReference type="ChEBI" id="CHEBI:15378"/>
        <dbReference type="ChEBI" id="CHEBI:16630"/>
        <dbReference type="ChEBI" id="CHEBI:36208"/>
        <dbReference type="ChEBI" id="CHEBI:57783"/>
        <dbReference type="ChEBI" id="CHEBI:58349"/>
        <dbReference type="EC" id="1.1.1.25"/>
    </reaction>
</comment>
<feature type="domain" description="SDH C-terminal" evidence="11">
    <location>
        <begin position="250"/>
        <end position="280"/>
    </location>
</feature>
<evidence type="ECO:0000256" key="3">
    <source>
        <dbReference type="ARBA" id="ARBA00022605"/>
    </source>
</evidence>
<feature type="binding site" evidence="8">
    <location>
        <position position="226"/>
    </location>
    <ligand>
        <name>NADP(+)</name>
        <dbReference type="ChEBI" id="CHEBI:58349"/>
    </ligand>
</feature>
<feature type="binding site" evidence="8">
    <location>
        <position position="228"/>
    </location>
    <ligand>
        <name>shikimate</name>
        <dbReference type="ChEBI" id="CHEBI:36208"/>
    </ligand>
</feature>
<evidence type="ECO:0000256" key="8">
    <source>
        <dbReference type="HAMAP-Rule" id="MF_00222"/>
    </source>
</evidence>
<comment type="function">
    <text evidence="8">Involved in the biosynthesis of the chorismate, which leads to the biosynthesis of aromatic amino acids. Catalyzes the reversible NADPH linked reduction of 3-dehydroshikimate (DHSA) to yield shikimate (SA).</text>
</comment>
<feature type="binding site" evidence="8">
    <location>
        <begin position="130"/>
        <end position="134"/>
    </location>
    <ligand>
        <name>NADP(+)</name>
        <dbReference type="ChEBI" id="CHEBI:58349"/>
    </ligand>
</feature>
<dbReference type="Pfam" id="PF18317">
    <property type="entry name" value="SDH_C"/>
    <property type="match status" value="1"/>
</dbReference>
<dbReference type="InterPro" id="IPR011342">
    <property type="entry name" value="Shikimate_DH"/>
</dbReference>
<dbReference type="Pfam" id="PF01488">
    <property type="entry name" value="Shikimate_DH"/>
    <property type="match status" value="1"/>
</dbReference>
<feature type="binding site" evidence="8">
    <location>
        <begin position="153"/>
        <end position="158"/>
    </location>
    <ligand>
        <name>NADP(+)</name>
        <dbReference type="ChEBI" id="CHEBI:58349"/>
    </ligand>
</feature>
<evidence type="ECO:0000256" key="6">
    <source>
        <dbReference type="ARBA" id="ARBA00023141"/>
    </source>
</evidence>
<dbReference type="InterPro" id="IPR036291">
    <property type="entry name" value="NAD(P)-bd_dom_sf"/>
</dbReference>
<evidence type="ECO:0000256" key="4">
    <source>
        <dbReference type="ARBA" id="ARBA00022857"/>
    </source>
</evidence>
<dbReference type="CDD" id="cd01065">
    <property type="entry name" value="NAD_bind_Shikimate_DH"/>
    <property type="match status" value="1"/>
</dbReference>
<evidence type="ECO:0000256" key="1">
    <source>
        <dbReference type="ARBA" id="ARBA00004871"/>
    </source>
</evidence>
<feature type="binding site" evidence="8">
    <location>
        <position position="250"/>
    </location>
    <ligand>
        <name>NADP(+)</name>
        <dbReference type="ChEBI" id="CHEBI:58349"/>
    </ligand>
</feature>
<dbReference type="Pfam" id="PF08501">
    <property type="entry name" value="Shikimate_dh_N"/>
    <property type="match status" value="1"/>
</dbReference>
<evidence type="ECO:0000259" key="9">
    <source>
        <dbReference type="Pfam" id="PF01488"/>
    </source>
</evidence>
<dbReference type="Proteomes" id="UP001589758">
    <property type="component" value="Unassembled WGS sequence"/>
</dbReference>
<dbReference type="GO" id="GO:0004764">
    <property type="term" value="F:shikimate 3-dehydrogenase (NADP+) activity"/>
    <property type="evidence" value="ECO:0007669"/>
    <property type="project" value="UniProtKB-EC"/>
</dbReference>
<dbReference type="NCBIfam" id="TIGR00507">
    <property type="entry name" value="aroE"/>
    <property type="match status" value="1"/>
</dbReference>
<dbReference type="InterPro" id="IPR013708">
    <property type="entry name" value="Shikimate_DH-bd_N"/>
</dbReference>
<evidence type="ECO:0000313" key="13">
    <source>
        <dbReference type="Proteomes" id="UP001589758"/>
    </source>
</evidence>
<keyword evidence="13" id="KW-1185">Reference proteome</keyword>
<name>A0ABV6C6T5_9GAMM</name>
<accession>A0ABV6C6T5</accession>
<comment type="caution">
    <text evidence="12">The sequence shown here is derived from an EMBL/GenBank/DDBJ whole genome shotgun (WGS) entry which is preliminary data.</text>
</comment>
<keyword evidence="3 8" id="KW-0028">Amino-acid biosynthesis</keyword>
<dbReference type="NCBIfam" id="NF001310">
    <property type="entry name" value="PRK00258.1-2"/>
    <property type="match status" value="1"/>
</dbReference>
<dbReference type="Gene3D" id="3.40.50.720">
    <property type="entry name" value="NAD(P)-binding Rossmann-like Domain"/>
    <property type="match status" value="1"/>
</dbReference>
<evidence type="ECO:0000259" key="11">
    <source>
        <dbReference type="Pfam" id="PF18317"/>
    </source>
</evidence>
<dbReference type="EC" id="1.1.1.25" evidence="2 8"/>
<organism evidence="12 13">
    <name type="scientific">Thorsellia kenyensis</name>
    <dbReference type="NCBI Taxonomy" id="1549888"/>
    <lineage>
        <taxon>Bacteria</taxon>
        <taxon>Pseudomonadati</taxon>
        <taxon>Pseudomonadota</taxon>
        <taxon>Gammaproteobacteria</taxon>
        <taxon>Enterobacterales</taxon>
        <taxon>Thorselliaceae</taxon>
        <taxon>Thorsellia</taxon>
    </lineage>
</organism>
<comment type="subunit">
    <text evidence="8">Homodimer.</text>
</comment>
<feature type="binding site" evidence="8">
    <location>
        <position position="257"/>
    </location>
    <ligand>
        <name>shikimate</name>
        <dbReference type="ChEBI" id="CHEBI:36208"/>
    </ligand>
</feature>
<evidence type="ECO:0000313" key="12">
    <source>
        <dbReference type="EMBL" id="MFC0178650.1"/>
    </source>
</evidence>
<feature type="binding site" evidence="8">
    <location>
        <position position="65"/>
    </location>
    <ligand>
        <name>shikimate</name>
        <dbReference type="ChEBI" id="CHEBI:36208"/>
    </ligand>
</feature>
<protein>
    <recommendedName>
        <fullName evidence="2 8">Shikimate dehydrogenase (NADP(+))</fullName>
        <shortName evidence="8">SDH</shortName>
        <ecNumber evidence="2 8">1.1.1.25</ecNumber>
    </recommendedName>
</protein>
<evidence type="ECO:0000256" key="5">
    <source>
        <dbReference type="ARBA" id="ARBA00023002"/>
    </source>
</evidence>
<comment type="pathway">
    <text evidence="1 8">Metabolic intermediate biosynthesis; chorismate biosynthesis; chorismate from D-erythrose 4-phosphate and phosphoenolpyruvate: step 4/7.</text>
</comment>
<sequence length="283" mass="31159">MPQTPPFFLVLGNPIEHSKSPLIHSLFAKQTGIEHVYDKALVPLEHFDDFTLNFFKQAGKGANVTVPFKEQAFRLVDDHTNSALAAGAVNTIIKTKEGKLLGDNTDGYGLLCDLNEKKWIAEGSRILLLGAGGAAKGTILPLLEYNTKVSIFNRTYQKAIEMVERFKGSTYYQSDFGELNVLSLEDLTAEQSAFDIIINATASSLSSEVLKLPGNVFNSQTAFYDMFYAKTDTAFLAYYRDKGCNHLADGLGMLVYQAALAFKAWHGVMPDAKQVLAQVKNVL</sequence>
<comment type="similarity">
    <text evidence="8">Belongs to the shikimate dehydrogenase family.</text>
</comment>
<reference evidence="12 13" key="1">
    <citation type="submission" date="2024-09" db="EMBL/GenBank/DDBJ databases">
        <authorList>
            <person name="Sun Q."/>
            <person name="Mori K."/>
        </authorList>
    </citation>
    <scope>NUCLEOTIDE SEQUENCE [LARGE SCALE GENOMIC DNA]</scope>
    <source>
        <strain evidence="12 13">CCM 8545</strain>
    </source>
</reference>
<dbReference type="PANTHER" id="PTHR21089:SF1">
    <property type="entry name" value="BIFUNCTIONAL 3-DEHYDROQUINATE DEHYDRATASE_SHIKIMATE DEHYDROGENASE, CHLOROPLASTIC"/>
    <property type="match status" value="1"/>
</dbReference>
<dbReference type="EMBL" id="JBHLXE010000013">
    <property type="protein sequence ID" value="MFC0178650.1"/>
    <property type="molecule type" value="Genomic_DNA"/>
</dbReference>
<dbReference type="InterPro" id="IPR046346">
    <property type="entry name" value="Aminoacid_DH-like_N_sf"/>
</dbReference>
<keyword evidence="6 8" id="KW-0057">Aromatic amino acid biosynthesis</keyword>
<dbReference type="SUPFAM" id="SSF53223">
    <property type="entry name" value="Aminoacid dehydrogenase-like, N-terminal domain"/>
    <property type="match status" value="1"/>
</dbReference>
<gene>
    <name evidence="8 12" type="primary">aroE</name>
    <name evidence="12" type="ORF">ACFFIT_00790</name>
</gene>
<evidence type="ECO:0000259" key="10">
    <source>
        <dbReference type="Pfam" id="PF08501"/>
    </source>
</evidence>
<dbReference type="InterPro" id="IPR006151">
    <property type="entry name" value="Shikm_DH/Glu-tRNA_Rdtase"/>
</dbReference>
<proteinExistence type="inferred from homology"/>
<dbReference type="Gene3D" id="3.40.50.10860">
    <property type="entry name" value="Leucine Dehydrogenase, chain A, domain 1"/>
    <property type="match status" value="1"/>
</dbReference>